<dbReference type="InterPro" id="IPR001647">
    <property type="entry name" value="HTH_TetR"/>
</dbReference>
<keyword evidence="2 4" id="KW-0238">DNA-binding</keyword>
<dbReference type="Pfam" id="PF00440">
    <property type="entry name" value="TetR_N"/>
    <property type="match status" value="1"/>
</dbReference>
<keyword evidence="3" id="KW-0804">Transcription</keyword>
<evidence type="ECO:0000256" key="3">
    <source>
        <dbReference type="ARBA" id="ARBA00023163"/>
    </source>
</evidence>
<dbReference type="GO" id="GO:0003677">
    <property type="term" value="F:DNA binding"/>
    <property type="evidence" value="ECO:0007669"/>
    <property type="project" value="UniProtKB-UniRule"/>
</dbReference>
<evidence type="ECO:0000256" key="4">
    <source>
        <dbReference type="PROSITE-ProRule" id="PRU00335"/>
    </source>
</evidence>
<dbReference type="Pfam" id="PF21943">
    <property type="entry name" value="TetR_C_46"/>
    <property type="match status" value="1"/>
</dbReference>
<keyword evidence="1" id="KW-0805">Transcription regulation</keyword>
<dbReference type="Proteomes" id="UP000193487">
    <property type="component" value="Unassembled WGS sequence"/>
</dbReference>
<evidence type="ECO:0000256" key="2">
    <source>
        <dbReference type="ARBA" id="ARBA00023125"/>
    </source>
</evidence>
<gene>
    <name evidence="6" type="ORF">AWC14_13550</name>
</gene>
<reference evidence="6 7" key="1">
    <citation type="submission" date="2016-01" db="EMBL/GenBank/DDBJ databases">
        <title>The new phylogeny of the genus Mycobacterium.</title>
        <authorList>
            <person name="Tarcisio F."/>
            <person name="Conor M."/>
            <person name="Antonella G."/>
            <person name="Elisabetta G."/>
            <person name="Giulia F.S."/>
            <person name="Sara T."/>
            <person name="Anna F."/>
            <person name="Clotilde B."/>
            <person name="Roberto B."/>
            <person name="Veronica D.S."/>
            <person name="Fabio R."/>
            <person name="Monica P."/>
            <person name="Olivier J."/>
            <person name="Enrico T."/>
            <person name="Nicola S."/>
        </authorList>
    </citation>
    <scope>NUCLEOTIDE SEQUENCE [LARGE SCALE GENOMIC DNA]</scope>
    <source>
        <strain evidence="6 7">DSM 45166</strain>
    </source>
</reference>
<feature type="DNA-binding region" description="H-T-H motif" evidence="4">
    <location>
        <begin position="51"/>
        <end position="70"/>
    </location>
</feature>
<dbReference type="PROSITE" id="PS50977">
    <property type="entry name" value="HTH_TETR_2"/>
    <property type="match status" value="1"/>
</dbReference>
<dbReference type="PANTHER" id="PTHR47506">
    <property type="entry name" value="TRANSCRIPTIONAL REGULATORY PROTEIN"/>
    <property type="match status" value="1"/>
</dbReference>
<name>A0A1X1XGX1_9MYCO</name>
<evidence type="ECO:0000313" key="6">
    <source>
        <dbReference type="EMBL" id="ORV97978.1"/>
    </source>
</evidence>
<dbReference type="SUPFAM" id="SSF46689">
    <property type="entry name" value="Homeodomain-like"/>
    <property type="match status" value="1"/>
</dbReference>
<dbReference type="InterPro" id="IPR009057">
    <property type="entry name" value="Homeodomain-like_sf"/>
</dbReference>
<organism evidence="6 7">
    <name type="scientific">Mycobacterium kyorinense</name>
    <dbReference type="NCBI Taxonomy" id="487514"/>
    <lineage>
        <taxon>Bacteria</taxon>
        <taxon>Bacillati</taxon>
        <taxon>Actinomycetota</taxon>
        <taxon>Actinomycetes</taxon>
        <taxon>Mycobacteriales</taxon>
        <taxon>Mycobacteriaceae</taxon>
        <taxon>Mycobacterium</taxon>
    </lineage>
</organism>
<protein>
    <submittedName>
        <fullName evidence="6">Transcriptional regulator</fullName>
    </submittedName>
</protein>
<sequence>MSTRVAAGRGRLPNLTGDARADRWREHRAAVRAQLVDATLRAIEEHGPQLSIDDVLKTAAVPRPKLYRFFEDKATLFAAVAERVQEMIIERVVPHFDVTATARELVRSALTGYVDLVDERPALFRFLVGSHFRGGRSAAELIDSGRPLSDAMVEVWAAVLRARGGCSGDLEYVVDAALGSVTLGVLRWLNSPTINKCALVEQLTCFVWGALATTAAARGVVIDPDERVLPLDSAG</sequence>
<dbReference type="AlphaFoldDB" id="A0A1X1XGX1"/>
<evidence type="ECO:0000259" key="5">
    <source>
        <dbReference type="PROSITE" id="PS50977"/>
    </source>
</evidence>
<dbReference type="PANTHER" id="PTHR47506:SF1">
    <property type="entry name" value="HTH-TYPE TRANSCRIPTIONAL REGULATOR YJDC"/>
    <property type="match status" value="1"/>
</dbReference>
<dbReference type="InterPro" id="IPR054129">
    <property type="entry name" value="DesT_TetR_C"/>
</dbReference>
<evidence type="ECO:0000256" key="1">
    <source>
        <dbReference type="ARBA" id="ARBA00023015"/>
    </source>
</evidence>
<feature type="domain" description="HTH tetR-type" evidence="5">
    <location>
        <begin position="29"/>
        <end position="88"/>
    </location>
</feature>
<dbReference type="EMBL" id="LQPE01000163">
    <property type="protein sequence ID" value="ORV97978.1"/>
    <property type="molecule type" value="Genomic_DNA"/>
</dbReference>
<dbReference type="InterPro" id="IPR036271">
    <property type="entry name" value="Tet_transcr_reg_TetR-rel_C_sf"/>
</dbReference>
<comment type="caution">
    <text evidence="6">The sequence shown here is derived from an EMBL/GenBank/DDBJ whole genome shotgun (WGS) entry which is preliminary data.</text>
</comment>
<evidence type="ECO:0000313" key="7">
    <source>
        <dbReference type="Proteomes" id="UP000193487"/>
    </source>
</evidence>
<dbReference type="Gene3D" id="1.10.357.10">
    <property type="entry name" value="Tetracycline Repressor, domain 2"/>
    <property type="match status" value="1"/>
</dbReference>
<proteinExistence type="predicted"/>
<keyword evidence="7" id="KW-1185">Reference proteome</keyword>
<dbReference type="RefSeq" id="WP_045378988.1">
    <property type="nucleotide sequence ID" value="NZ_BBKA01000055.1"/>
</dbReference>
<accession>A0A1X1XGX1</accession>
<dbReference type="SUPFAM" id="SSF48498">
    <property type="entry name" value="Tetracyclin repressor-like, C-terminal domain"/>
    <property type="match status" value="1"/>
</dbReference>